<sequence>MLAPYQIYLKERKISHSPPSSNKGYLKRRIVHTTGCTTPDSFLRCLIRIANTANASKIKRLAALIHLHVPKRPRPALTSPTATKPPTVPSSTPTAPPPTPTEAAPMTSPATTEAPSISSPDTTETPITTSPNSPENPTIASPTTTETPSLGTLPAELRKIILGYCCSHDASDICSIPTDYEICTLLRDGRKLPKKPNLTAQSPSSSLISYNRYDSGWPTVALMGVSHQIRDEVLPILFGMNTWRFSYQWTPPANGEQVRAFKRISYFFQLQYSKYFRNVSCQFNAQDVPQECLITRLRTRTPDADSASDLMSGIHNKNLDLLVNEPMWEKMWRINQMHDLDRLHIGLGSLACPGGCCRAVVLKKFIKYWERDMNYRLSKWGPTLIFKGWTGVRMYRGYEKGEFYRVYIKGEIRKLLAVYGLWSMKEVNNLLKHWLTPENLTSQKPSDEATKAFLAEMEADRPFLDGP</sequence>
<keyword evidence="3" id="KW-1185">Reference proteome</keyword>
<protein>
    <submittedName>
        <fullName evidence="2">Uncharacterized protein</fullName>
    </submittedName>
</protein>
<dbReference type="EMBL" id="JAPUFD010000020">
    <property type="protein sequence ID" value="MDI1492689.1"/>
    <property type="molecule type" value="Genomic_DNA"/>
</dbReference>
<evidence type="ECO:0000313" key="3">
    <source>
        <dbReference type="Proteomes" id="UP001161017"/>
    </source>
</evidence>
<proteinExistence type="predicted"/>
<gene>
    <name evidence="2" type="ORF">OHK93_004471</name>
</gene>
<evidence type="ECO:0000313" key="2">
    <source>
        <dbReference type="EMBL" id="MDI1492689.1"/>
    </source>
</evidence>
<dbReference type="AlphaFoldDB" id="A0AA43TYQ3"/>
<organism evidence="2 3">
    <name type="scientific">Ramalina farinacea</name>
    <dbReference type="NCBI Taxonomy" id="258253"/>
    <lineage>
        <taxon>Eukaryota</taxon>
        <taxon>Fungi</taxon>
        <taxon>Dikarya</taxon>
        <taxon>Ascomycota</taxon>
        <taxon>Pezizomycotina</taxon>
        <taxon>Lecanoromycetes</taxon>
        <taxon>OSLEUM clade</taxon>
        <taxon>Lecanoromycetidae</taxon>
        <taxon>Lecanorales</taxon>
        <taxon>Lecanorineae</taxon>
        <taxon>Ramalinaceae</taxon>
        <taxon>Ramalina</taxon>
    </lineage>
</organism>
<feature type="compositionally biased region" description="Polar residues" evidence="1">
    <location>
        <begin position="117"/>
        <end position="150"/>
    </location>
</feature>
<accession>A0AA43TYQ3</accession>
<evidence type="ECO:0000256" key="1">
    <source>
        <dbReference type="SAM" id="MobiDB-lite"/>
    </source>
</evidence>
<feature type="region of interest" description="Disordered" evidence="1">
    <location>
        <begin position="72"/>
        <end position="151"/>
    </location>
</feature>
<name>A0AA43TYQ3_9LECA</name>
<feature type="compositionally biased region" description="Low complexity" evidence="1">
    <location>
        <begin position="101"/>
        <end position="116"/>
    </location>
</feature>
<dbReference type="Proteomes" id="UP001161017">
    <property type="component" value="Unassembled WGS sequence"/>
</dbReference>
<feature type="compositionally biased region" description="Low complexity" evidence="1">
    <location>
        <begin position="78"/>
        <end position="93"/>
    </location>
</feature>
<reference evidence="2" key="1">
    <citation type="journal article" date="2023" name="Genome Biol. Evol.">
        <title>First Whole Genome Sequence and Flow Cytometry Genome Size Data for the Lichen-Forming Fungus Ramalina farinacea (Ascomycota).</title>
        <authorList>
            <person name="Llewellyn T."/>
            <person name="Mian S."/>
            <person name="Hill R."/>
            <person name="Leitch I.J."/>
            <person name="Gaya E."/>
        </authorList>
    </citation>
    <scope>NUCLEOTIDE SEQUENCE</scope>
    <source>
        <strain evidence="2">LIQ254RAFAR</strain>
    </source>
</reference>
<comment type="caution">
    <text evidence="2">The sequence shown here is derived from an EMBL/GenBank/DDBJ whole genome shotgun (WGS) entry which is preliminary data.</text>
</comment>